<dbReference type="Pfam" id="PF15718">
    <property type="entry name" value="MNR"/>
    <property type="match status" value="1"/>
</dbReference>
<keyword evidence="2" id="KW-1185">Reference proteome</keyword>
<dbReference type="Ensembl" id="ENSSPUT00000002555.1">
    <property type="protein sequence ID" value="ENSSPUP00000002411.1"/>
    <property type="gene ID" value="ENSSPUG00000001867.1"/>
</dbReference>
<reference evidence="1" key="1">
    <citation type="submission" date="2025-08" db="UniProtKB">
        <authorList>
            <consortium name="Ensembl"/>
        </authorList>
    </citation>
    <scope>IDENTIFICATION</scope>
</reference>
<dbReference type="Proteomes" id="UP000694392">
    <property type="component" value="Unplaced"/>
</dbReference>
<proteinExistence type="predicted"/>
<dbReference type="AlphaFoldDB" id="A0A8D0G8Y4"/>
<dbReference type="OMA" id="QEVCEDY"/>
<organism evidence="1 2">
    <name type="scientific">Sphenodon punctatus</name>
    <name type="common">Tuatara</name>
    <name type="synonym">Hatteria punctata</name>
    <dbReference type="NCBI Taxonomy" id="8508"/>
    <lineage>
        <taxon>Eukaryota</taxon>
        <taxon>Metazoa</taxon>
        <taxon>Chordata</taxon>
        <taxon>Craniata</taxon>
        <taxon>Vertebrata</taxon>
        <taxon>Euteleostomi</taxon>
        <taxon>Lepidosauria</taxon>
        <taxon>Sphenodontia</taxon>
        <taxon>Sphenodontidae</taxon>
        <taxon>Sphenodon</taxon>
    </lineage>
</organism>
<accession>A0A8D0G8Y4</accession>
<evidence type="ECO:0000313" key="1">
    <source>
        <dbReference type="Ensembl" id="ENSSPUP00000002411.1"/>
    </source>
</evidence>
<dbReference type="GO" id="GO:0071539">
    <property type="term" value="P:protein localization to centrosome"/>
    <property type="evidence" value="ECO:0007669"/>
    <property type="project" value="TreeGrafter"/>
</dbReference>
<dbReference type="GO" id="GO:0034451">
    <property type="term" value="C:centriolar satellite"/>
    <property type="evidence" value="ECO:0007669"/>
    <property type="project" value="TreeGrafter"/>
</dbReference>
<name>A0A8D0G8Y4_SPHPU</name>
<protein>
    <submittedName>
        <fullName evidence="1">Uncharacterized protein</fullName>
    </submittedName>
</protein>
<sequence length="207" mass="24162">MHMEALAMQDRPSLETMLQRMEEIEQYQEVVRRRFNQIVYADPEFWAEEEKRERESASIDKRPLSPHPIQITRLIGHREPAVDIVLERPLDGNAIDEEMEEEEKREFGNNVLRPLTQNLSQLKAGGTFLPMPRHLLQSIYEYNLRYARHLKLIAHETVGSFNPWRIAESLAEELTEEALGDVAAELQDVCEDYAEAVFTSEFLQPKQ</sequence>
<dbReference type="GeneTree" id="ENSGT00390000009714"/>
<reference evidence="1" key="2">
    <citation type="submission" date="2025-09" db="UniProtKB">
        <authorList>
            <consortium name="Ensembl"/>
        </authorList>
    </citation>
    <scope>IDENTIFICATION</scope>
</reference>
<dbReference type="InterPro" id="IPR031447">
    <property type="entry name" value="MNR"/>
</dbReference>
<dbReference type="PANTHER" id="PTHR15732">
    <property type="entry name" value="PROTEIN MOONRAKER"/>
    <property type="match status" value="1"/>
</dbReference>
<dbReference type="GO" id="GO:0007099">
    <property type="term" value="P:centriole replication"/>
    <property type="evidence" value="ECO:0007669"/>
    <property type="project" value="InterPro"/>
</dbReference>
<evidence type="ECO:0000313" key="2">
    <source>
        <dbReference type="Proteomes" id="UP000694392"/>
    </source>
</evidence>
<dbReference type="PANTHER" id="PTHR15732:SF4">
    <property type="entry name" value="PROTEIN MOONRAKER"/>
    <property type="match status" value="1"/>
</dbReference>